<protein>
    <submittedName>
        <fullName evidence="2">Uncharacterized protein</fullName>
    </submittedName>
</protein>
<feature type="region of interest" description="Disordered" evidence="1">
    <location>
        <begin position="282"/>
        <end position="317"/>
    </location>
</feature>
<feature type="compositionally biased region" description="Polar residues" evidence="1">
    <location>
        <begin position="233"/>
        <end position="248"/>
    </location>
</feature>
<proteinExistence type="predicted"/>
<gene>
    <name evidence="2" type="ORF">GYMLUDRAFT_250124</name>
</gene>
<dbReference type="EMBL" id="KN834824">
    <property type="protein sequence ID" value="KIK53800.1"/>
    <property type="molecule type" value="Genomic_DNA"/>
</dbReference>
<sequence length="371" mass="41068">MLPDLSPLIAQQLEALLTLLQQQRMSFLLRKTELSSVLPATTLMTPQVNHVSGLDMGSPAVPSALPQKSNPTSTRRSDFEQVDLAQGKTGKGLPPFRSVYHILSVFRAIRNNDPFSGSNSDKNEAWTKIFAKFVETGGDETTKDKYFRSKIMEILDCHSGNQSWKFTLASTLEVIANMRQHAEGDSMAASIARCEREQKKTIDGKFIAQASLTTMSRKTLQEKIDVINVDSDLPSSKTKTHSRTTGDNGNVELMDIDDTDIKAGGVVAESVMETDVLMVKSKPVMKSEPNENIPGQSNSSPKPKKHPSKKKDLSRKRSCCSDDALLSQMVSDLQESCSVQLQLMEDQHEANHAQKSFQNSFLSLFAQMINK</sequence>
<reference evidence="2 3" key="1">
    <citation type="submission" date="2014-04" db="EMBL/GenBank/DDBJ databases">
        <title>Evolutionary Origins and Diversification of the Mycorrhizal Mutualists.</title>
        <authorList>
            <consortium name="DOE Joint Genome Institute"/>
            <consortium name="Mycorrhizal Genomics Consortium"/>
            <person name="Kohler A."/>
            <person name="Kuo A."/>
            <person name="Nagy L.G."/>
            <person name="Floudas D."/>
            <person name="Copeland A."/>
            <person name="Barry K.W."/>
            <person name="Cichocki N."/>
            <person name="Veneault-Fourrey C."/>
            <person name="LaButti K."/>
            <person name="Lindquist E.A."/>
            <person name="Lipzen A."/>
            <person name="Lundell T."/>
            <person name="Morin E."/>
            <person name="Murat C."/>
            <person name="Riley R."/>
            <person name="Ohm R."/>
            <person name="Sun H."/>
            <person name="Tunlid A."/>
            <person name="Henrissat B."/>
            <person name="Grigoriev I.V."/>
            <person name="Hibbett D.S."/>
            <person name="Martin F."/>
        </authorList>
    </citation>
    <scope>NUCLEOTIDE SEQUENCE [LARGE SCALE GENOMIC DNA]</scope>
    <source>
        <strain evidence="2 3">FD-317 M1</strain>
    </source>
</reference>
<name>A0A0D0ATJ2_9AGAR</name>
<feature type="compositionally biased region" description="Basic residues" evidence="1">
    <location>
        <begin position="302"/>
        <end position="317"/>
    </location>
</feature>
<dbReference type="AlphaFoldDB" id="A0A0D0ATJ2"/>
<keyword evidence="3" id="KW-1185">Reference proteome</keyword>
<evidence type="ECO:0000313" key="2">
    <source>
        <dbReference type="EMBL" id="KIK53800.1"/>
    </source>
</evidence>
<accession>A0A0D0ATJ2</accession>
<feature type="region of interest" description="Disordered" evidence="1">
    <location>
        <begin position="232"/>
        <end position="252"/>
    </location>
</feature>
<evidence type="ECO:0000313" key="3">
    <source>
        <dbReference type="Proteomes" id="UP000053593"/>
    </source>
</evidence>
<evidence type="ECO:0000256" key="1">
    <source>
        <dbReference type="SAM" id="MobiDB-lite"/>
    </source>
</evidence>
<organism evidence="2 3">
    <name type="scientific">Collybiopsis luxurians FD-317 M1</name>
    <dbReference type="NCBI Taxonomy" id="944289"/>
    <lineage>
        <taxon>Eukaryota</taxon>
        <taxon>Fungi</taxon>
        <taxon>Dikarya</taxon>
        <taxon>Basidiomycota</taxon>
        <taxon>Agaricomycotina</taxon>
        <taxon>Agaricomycetes</taxon>
        <taxon>Agaricomycetidae</taxon>
        <taxon>Agaricales</taxon>
        <taxon>Marasmiineae</taxon>
        <taxon>Omphalotaceae</taxon>
        <taxon>Collybiopsis</taxon>
        <taxon>Collybiopsis luxurians</taxon>
    </lineage>
</organism>
<dbReference type="HOGENOM" id="CLU_746087_0_0_1"/>
<dbReference type="Proteomes" id="UP000053593">
    <property type="component" value="Unassembled WGS sequence"/>
</dbReference>
<feature type="region of interest" description="Disordered" evidence="1">
    <location>
        <begin position="54"/>
        <end position="78"/>
    </location>
</feature>